<evidence type="ECO:0000313" key="2">
    <source>
        <dbReference type="EMBL" id="KPH80550.1"/>
    </source>
</evidence>
<protein>
    <recommendedName>
        <fullName evidence="1">ORC1/DEAH AAA+ ATPase domain-containing protein</fullName>
    </recommendedName>
</protein>
<organism evidence="2 3">
    <name type="scientific">Bosea vaviloviae</name>
    <dbReference type="NCBI Taxonomy" id="1526658"/>
    <lineage>
        <taxon>Bacteria</taxon>
        <taxon>Pseudomonadati</taxon>
        <taxon>Pseudomonadota</taxon>
        <taxon>Alphaproteobacteria</taxon>
        <taxon>Hyphomicrobiales</taxon>
        <taxon>Boseaceae</taxon>
        <taxon>Bosea</taxon>
    </lineage>
</organism>
<gene>
    <name evidence="2" type="ORF">AE618_12310</name>
</gene>
<dbReference type="InterPro" id="IPR049945">
    <property type="entry name" value="AAA_22"/>
</dbReference>
<dbReference type="EMBL" id="LGSZ01000040">
    <property type="protein sequence ID" value="KPH80550.1"/>
    <property type="molecule type" value="Genomic_DNA"/>
</dbReference>
<dbReference type="RefSeq" id="WP_054209551.1">
    <property type="nucleotide sequence ID" value="NZ_LGSZ01000040.1"/>
</dbReference>
<reference evidence="2 3" key="1">
    <citation type="submission" date="2015-07" db="EMBL/GenBank/DDBJ databases">
        <title>Whole genome sequencing of Bosea vaviloviae isolated from cave pool.</title>
        <authorList>
            <person name="Tan N.E.H."/>
            <person name="Lee Y.P."/>
            <person name="Gan H.M."/>
            <person name="Barton H."/>
            <person name="Savka M.A."/>
        </authorList>
    </citation>
    <scope>NUCLEOTIDE SEQUENCE [LARGE SCALE GENOMIC DNA]</scope>
    <source>
        <strain evidence="2 3">SD260</strain>
    </source>
</reference>
<dbReference type="PROSITE" id="PS00039">
    <property type="entry name" value="DEAD_ATP_HELICASE"/>
    <property type="match status" value="1"/>
</dbReference>
<dbReference type="GO" id="GO:0016887">
    <property type="term" value="F:ATP hydrolysis activity"/>
    <property type="evidence" value="ECO:0007669"/>
    <property type="project" value="InterPro"/>
</dbReference>
<feature type="domain" description="ORC1/DEAH AAA+ ATPase" evidence="1">
    <location>
        <begin position="33"/>
        <end position="148"/>
    </location>
</feature>
<dbReference type="OrthoDB" id="9797061at2"/>
<dbReference type="GO" id="GO:0120545">
    <property type="term" value="F:nucleic acid conformation isomerase activity"/>
    <property type="evidence" value="ECO:0007669"/>
    <property type="project" value="UniProtKB-ARBA"/>
</dbReference>
<dbReference type="Gene3D" id="3.40.50.300">
    <property type="entry name" value="P-loop containing nucleotide triphosphate hydrolases"/>
    <property type="match status" value="1"/>
</dbReference>
<dbReference type="Proteomes" id="UP000037822">
    <property type="component" value="Unassembled WGS sequence"/>
</dbReference>
<dbReference type="AlphaFoldDB" id="A0A0N1F616"/>
<evidence type="ECO:0000313" key="3">
    <source>
        <dbReference type="Proteomes" id="UP000037822"/>
    </source>
</evidence>
<name>A0A0N1F616_9HYPH</name>
<dbReference type="SUPFAM" id="SSF52540">
    <property type="entry name" value="P-loop containing nucleoside triphosphate hydrolases"/>
    <property type="match status" value="1"/>
</dbReference>
<dbReference type="Pfam" id="PF13401">
    <property type="entry name" value="AAA_22"/>
    <property type="match status" value="1"/>
</dbReference>
<proteinExistence type="predicted"/>
<dbReference type="InterPro" id="IPR027417">
    <property type="entry name" value="P-loop_NTPase"/>
</dbReference>
<comment type="caution">
    <text evidence="2">The sequence shown here is derived from an EMBL/GenBank/DDBJ whole genome shotgun (WGS) entry which is preliminary data.</text>
</comment>
<dbReference type="PATRIC" id="fig|1526658.3.peg.3896"/>
<accession>A0A0N1F616</accession>
<keyword evidence="3" id="KW-1185">Reference proteome</keyword>
<sequence>MNQPAKARFAPLKNVTALMTLVNRLQARTVDLPGFGVFHGPSGYGKTKAGIYVCNRCNAPMVSIGDSWTRRKFLEHVLRELGTVKPRGTVADMTEQVIEQLGEHIDRPLVIDEADKAVDKGWIELIRELHDYSQAPILLIGEEQLPTKLMRVERMHNRVLDWQPAQACDIEDARKLAMVYAPQLRIDDALLDHVRHQCKGVARRISTTLAEMGEFAMTSGLTSLDIGSYTGRIYTGEPTRRAGLRAA</sequence>
<dbReference type="InterPro" id="IPR000629">
    <property type="entry name" value="RNA-helicase_DEAD-box_CS"/>
</dbReference>
<evidence type="ECO:0000259" key="1">
    <source>
        <dbReference type="Pfam" id="PF13401"/>
    </source>
</evidence>